<reference evidence="1" key="2">
    <citation type="submission" date="2022-06" db="UniProtKB">
        <authorList>
            <consortium name="EnsemblMetazoa"/>
        </authorList>
    </citation>
    <scope>IDENTIFICATION</scope>
    <source>
        <strain evidence="1">DF5081</strain>
    </source>
</reference>
<evidence type="ECO:0000313" key="2">
    <source>
        <dbReference type="Proteomes" id="UP000005237"/>
    </source>
</evidence>
<dbReference type="EnsemblMetazoa" id="CJA09965c.1">
    <property type="protein sequence ID" value="CJA09965c.1"/>
    <property type="gene ID" value="WBGene00129169"/>
</dbReference>
<reference evidence="2" key="1">
    <citation type="submission" date="2010-08" db="EMBL/GenBank/DDBJ databases">
        <authorList>
            <consortium name="Caenorhabditis japonica Sequencing Consortium"/>
            <person name="Wilson R.K."/>
        </authorList>
    </citation>
    <scope>NUCLEOTIDE SEQUENCE [LARGE SCALE GENOMIC DNA]</scope>
    <source>
        <strain evidence="2">DF5081</strain>
    </source>
</reference>
<name>A0A8R1DR73_CAEJA</name>
<dbReference type="AlphaFoldDB" id="A0A8R1DR73"/>
<proteinExistence type="predicted"/>
<evidence type="ECO:0000313" key="1">
    <source>
        <dbReference type="EnsemblMetazoa" id="CJA09965c.1"/>
    </source>
</evidence>
<accession>A0A8R1DR73</accession>
<sequence length="216" mass="24705">MLRHTAYCMELPKPGKKPRPFYKSAARVLYRKCYKMQEKLCQKNFFSLQIDISHGFTTPLLLRQKRPILLLIGAEKSEPFSKLAARQEARKLWIFAKINAPESTKKALQGLGVEDKENVIVLLNKDRVHKIPISVPKCPDHLQKMLQMIGQAEATKVLSTKDPHPLRYLQVEKINEIFGFEETIVLPDHTLFMDQDPFARHPPIAEGGTGGCPFMQ</sequence>
<organism evidence="1 2">
    <name type="scientific">Caenorhabditis japonica</name>
    <dbReference type="NCBI Taxonomy" id="281687"/>
    <lineage>
        <taxon>Eukaryota</taxon>
        <taxon>Metazoa</taxon>
        <taxon>Ecdysozoa</taxon>
        <taxon>Nematoda</taxon>
        <taxon>Chromadorea</taxon>
        <taxon>Rhabditida</taxon>
        <taxon>Rhabditina</taxon>
        <taxon>Rhabditomorpha</taxon>
        <taxon>Rhabditoidea</taxon>
        <taxon>Rhabditidae</taxon>
        <taxon>Peloderinae</taxon>
        <taxon>Caenorhabditis</taxon>
    </lineage>
</organism>
<protein>
    <submittedName>
        <fullName evidence="1">Uncharacterized protein</fullName>
    </submittedName>
</protein>
<dbReference type="Proteomes" id="UP000005237">
    <property type="component" value="Unassembled WGS sequence"/>
</dbReference>
<keyword evidence="2" id="KW-1185">Reference proteome</keyword>